<reference evidence="2" key="2">
    <citation type="submission" date="2010-05" db="EMBL/GenBank/DDBJ databases">
        <title>The Genome Sequence of Magnaporthe poae strain ATCC 64411.</title>
        <authorList>
            <consortium name="The Broad Institute Genome Sequencing Platform"/>
            <consortium name="Broad Institute Genome Sequencing Center for Infectious Disease"/>
            <person name="Ma L.-J."/>
            <person name="Dead R."/>
            <person name="Young S."/>
            <person name="Zeng Q."/>
            <person name="Koehrsen M."/>
            <person name="Alvarado L."/>
            <person name="Berlin A."/>
            <person name="Chapman S.B."/>
            <person name="Chen Z."/>
            <person name="Freedman E."/>
            <person name="Gellesch M."/>
            <person name="Goldberg J."/>
            <person name="Griggs A."/>
            <person name="Gujja S."/>
            <person name="Heilman E.R."/>
            <person name="Heiman D."/>
            <person name="Hepburn T."/>
            <person name="Howarth C."/>
            <person name="Jen D."/>
            <person name="Larson L."/>
            <person name="Mehta T."/>
            <person name="Neiman D."/>
            <person name="Pearson M."/>
            <person name="Roberts A."/>
            <person name="Saif S."/>
            <person name="Shea T."/>
            <person name="Shenoy N."/>
            <person name="Sisk P."/>
            <person name="Stolte C."/>
            <person name="Sykes S."/>
            <person name="Walk T."/>
            <person name="White J."/>
            <person name="Yandava C."/>
            <person name="Haas B."/>
            <person name="Nusbaum C."/>
            <person name="Birren B."/>
        </authorList>
    </citation>
    <scope>NUCLEOTIDE SEQUENCE</scope>
    <source>
        <strain evidence="2">ATCC 64411</strain>
    </source>
</reference>
<proteinExistence type="predicted"/>
<dbReference type="VEuPathDB" id="FungiDB:MAPG_06068"/>
<sequence length="198" mass="21961">MRVHLAAVAALAAVCLLGSSRSALPTLFEDDVPAHEWSASEHKLRDATEADRRRASLGSHLKKKYDEEIERIEVDLSRECERFPECVHMDNPLVSSCDSGWTSMGYDESGCGTRDGRKYAKPICCRTKVAPKSCVWRKNQSPSGLASDCNGRCNTGEVFLFDSGTGGYPTDSDEEQCGRGYKAFCCTFQLFQNHHKPL</sequence>
<dbReference type="Proteomes" id="UP000011715">
    <property type="component" value="Unassembled WGS sequence"/>
</dbReference>
<dbReference type="EnsemblFungi" id="MAPG_06068T0">
    <property type="protein sequence ID" value="MAPG_06068T0"/>
    <property type="gene ID" value="MAPG_06068"/>
</dbReference>
<reference evidence="3" key="4">
    <citation type="journal article" date="2015" name="G3 (Bethesda)">
        <title>Genome sequences of three phytopathogenic species of the Magnaporthaceae family of fungi.</title>
        <authorList>
            <person name="Okagaki L.H."/>
            <person name="Nunes C.C."/>
            <person name="Sailsbery J."/>
            <person name="Clay B."/>
            <person name="Brown D."/>
            <person name="John T."/>
            <person name="Oh Y."/>
            <person name="Young N."/>
            <person name="Fitzgerald M."/>
            <person name="Haas B.J."/>
            <person name="Zeng Q."/>
            <person name="Young S."/>
            <person name="Adiconis X."/>
            <person name="Fan L."/>
            <person name="Levin J.Z."/>
            <person name="Mitchell T.K."/>
            <person name="Okubara P.A."/>
            <person name="Farman M.L."/>
            <person name="Kohn L.M."/>
            <person name="Birren B."/>
            <person name="Ma L.-J."/>
            <person name="Dean R.A."/>
        </authorList>
    </citation>
    <scope>NUCLEOTIDE SEQUENCE</scope>
    <source>
        <strain evidence="3">ATCC 64411 / 73-15</strain>
    </source>
</reference>
<dbReference type="STRING" id="644358.A0A0C4E125"/>
<organism evidence="3 4">
    <name type="scientific">Magnaporthiopsis poae (strain ATCC 64411 / 73-15)</name>
    <name type="common">Kentucky bluegrass fungus</name>
    <name type="synonym">Magnaporthe poae</name>
    <dbReference type="NCBI Taxonomy" id="644358"/>
    <lineage>
        <taxon>Eukaryota</taxon>
        <taxon>Fungi</taxon>
        <taxon>Dikarya</taxon>
        <taxon>Ascomycota</taxon>
        <taxon>Pezizomycotina</taxon>
        <taxon>Sordariomycetes</taxon>
        <taxon>Sordariomycetidae</taxon>
        <taxon>Magnaporthales</taxon>
        <taxon>Magnaporthaceae</taxon>
        <taxon>Magnaporthiopsis</taxon>
    </lineage>
</organism>
<protein>
    <submittedName>
        <fullName evidence="2 3">Uncharacterized protein</fullName>
    </submittedName>
</protein>
<evidence type="ECO:0000256" key="1">
    <source>
        <dbReference type="SAM" id="SignalP"/>
    </source>
</evidence>
<feature type="chain" id="PRO_5009385703" evidence="1">
    <location>
        <begin position="23"/>
        <end position="198"/>
    </location>
</feature>
<dbReference type="AlphaFoldDB" id="A0A0C4E125"/>
<reference evidence="2" key="3">
    <citation type="submission" date="2011-03" db="EMBL/GenBank/DDBJ databases">
        <title>Annotation of Magnaporthe poae ATCC 64411.</title>
        <authorList>
            <person name="Ma L.-J."/>
            <person name="Dead R."/>
            <person name="Young S.K."/>
            <person name="Zeng Q."/>
            <person name="Gargeya S."/>
            <person name="Fitzgerald M."/>
            <person name="Haas B."/>
            <person name="Abouelleil A."/>
            <person name="Alvarado L."/>
            <person name="Arachchi H.M."/>
            <person name="Berlin A."/>
            <person name="Brown A."/>
            <person name="Chapman S.B."/>
            <person name="Chen Z."/>
            <person name="Dunbar C."/>
            <person name="Freedman E."/>
            <person name="Gearin G."/>
            <person name="Gellesch M."/>
            <person name="Goldberg J."/>
            <person name="Griggs A."/>
            <person name="Gujja S."/>
            <person name="Heiman D."/>
            <person name="Howarth C."/>
            <person name="Larson L."/>
            <person name="Lui A."/>
            <person name="MacDonald P.J.P."/>
            <person name="Mehta T."/>
            <person name="Montmayeur A."/>
            <person name="Murphy C."/>
            <person name="Neiman D."/>
            <person name="Pearson M."/>
            <person name="Priest M."/>
            <person name="Roberts A."/>
            <person name="Saif S."/>
            <person name="Shea T."/>
            <person name="Shenoy N."/>
            <person name="Sisk P."/>
            <person name="Stolte C."/>
            <person name="Sykes S."/>
            <person name="Yandava C."/>
            <person name="Wortman J."/>
            <person name="Nusbaum C."/>
            <person name="Birren B."/>
        </authorList>
    </citation>
    <scope>NUCLEOTIDE SEQUENCE</scope>
    <source>
        <strain evidence="2">ATCC 64411</strain>
    </source>
</reference>
<accession>A0A0C4E125</accession>
<evidence type="ECO:0000313" key="3">
    <source>
        <dbReference type="EnsemblFungi" id="MAPG_06068T0"/>
    </source>
</evidence>
<evidence type="ECO:0000313" key="2">
    <source>
        <dbReference type="EMBL" id="KLU87063.1"/>
    </source>
</evidence>
<keyword evidence="4" id="KW-1185">Reference proteome</keyword>
<evidence type="ECO:0000313" key="4">
    <source>
        <dbReference type="Proteomes" id="UP000011715"/>
    </source>
</evidence>
<feature type="signal peptide" evidence="1">
    <location>
        <begin position="1"/>
        <end position="22"/>
    </location>
</feature>
<keyword evidence="1" id="KW-0732">Signal</keyword>
<gene>
    <name evidence="2" type="ORF">MAPG_06068</name>
</gene>
<name>A0A0C4E125_MAGP6</name>
<dbReference type="EMBL" id="ADBL01001453">
    <property type="status" value="NOT_ANNOTATED_CDS"/>
    <property type="molecule type" value="Genomic_DNA"/>
</dbReference>
<reference evidence="3" key="5">
    <citation type="submission" date="2015-06" db="UniProtKB">
        <authorList>
            <consortium name="EnsemblFungi"/>
        </authorList>
    </citation>
    <scope>IDENTIFICATION</scope>
    <source>
        <strain evidence="3">ATCC 64411</strain>
    </source>
</reference>
<dbReference type="EMBL" id="GL876970">
    <property type="protein sequence ID" value="KLU87063.1"/>
    <property type="molecule type" value="Genomic_DNA"/>
</dbReference>
<reference evidence="4" key="1">
    <citation type="submission" date="2010-05" db="EMBL/GenBank/DDBJ databases">
        <title>The genome sequence of Magnaporthe poae strain ATCC 64411.</title>
        <authorList>
            <person name="Ma L.-J."/>
            <person name="Dead R."/>
            <person name="Young S."/>
            <person name="Zeng Q."/>
            <person name="Koehrsen M."/>
            <person name="Alvarado L."/>
            <person name="Berlin A."/>
            <person name="Chapman S.B."/>
            <person name="Chen Z."/>
            <person name="Freedman E."/>
            <person name="Gellesch M."/>
            <person name="Goldberg J."/>
            <person name="Griggs A."/>
            <person name="Gujja S."/>
            <person name="Heilman E.R."/>
            <person name="Heiman D."/>
            <person name="Hepburn T."/>
            <person name="Howarth C."/>
            <person name="Jen D."/>
            <person name="Larson L."/>
            <person name="Mehta T."/>
            <person name="Neiman D."/>
            <person name="Pearson M."/>
            <person name="Roberts A."/>
            <person name="Saif S."/>
            <person name="Shea T."/>
            <person name="Shenoy N."/>
            <person name="Sisk P."/>
            <person name="Stolte C."/>
            <person name="Sykes S."/>
            <person name="Walk T."/>
            <person name="White J."/>
            <person name="Yandava C."/>
            <person name="Haas B."/>
            <person name="Nusbaum C."/>
            <person name="Birren B."/>
        </authorList>
    </citation>
    <scope>NUCLEOTIDE SEQUENCE [LARGE SCALE GENOMIC DNA]</scope>
    <source>
        <strain evidence="4">ATCC 64411 / 73-15</strain>
    </source>
</reference>
<dbReference type="OrthoDB" id="1046782at2759"/>